<reference evidence="1 2" key="1">
    <citation type="submission" date="2020-01" db="EMBL/GenBank/DDBJ databases">
        <title>Genetics and antimicrobial susceptibilities of Nocardia species isolated from the soil; a comparison with species isolated from humans.</title>
        <authorList>
            <person name="Carrasco G."/>
            <person name="Monzon S."/>
            <person name="Sansegundo M."/>
            <person name="Garcia E."/>
            <person name="Garrido N."/>
            <person name="Medina M.J."/>
            <person name="Villalon P."/>
            <person name="Ramirez-Arocha A.C."/>
            <person name="Jimenez P."/>
            <person name="Cuesta I."/>
            <person name="Valdezate S."/>
        </authorList>
    </citation>
    <scope>NUCLEOTIDE SEQUENCE [LARGE SCALE GENOMIC DNA]</scope>
    <source>
        <strain evidence="1 2">CNM20110626</strain>
    </source>
</reference>
<dbReference type="Proteomes" id="UP000471166">
    <property type="component" value="Unassembled WGS sequence"/>
</dbReference>
<gene>
    <name evidence="1" type="ORF">GV791_27630</name>
</gene>
<evidence type="ECO:0000313" key="2">
    <source>
        <dbReference type="Proteomes" id="UP000471166"/>
    </source>
</evidence>
<dbReference type="AlphaFoldDB" id="A0A6P1CX93"/>
<dbReference type="Pfam" id="PF20341">
    <property type="entry name" value="DUF6636"/>
    <property type="match status" value="1"/>
</dbReference>
<name>A0A6P1CX93_9NOCA</name>
<organism evidence="1 2">
    <name type="scientific">Nocardia cyriacigeorgica</name>
    <dbReference type="NCBI Taxonomy" id="135487"/>
    <lineage>
        <taxon>Bacteria</taxon>
        <taxon>Bacillati</taxon>
        <taxon>Actinomycetota</taxon>
        <taxon>Actinomycetes</taxon>
        <taxon>Mycobacteriales</taxon>
        <taxon>Nocardiaceae</taxon>
        <taxon>Nocardia</taxon>
    </lineage>
</organism>
<proteinExistence type="predicted"/>
<accession>A0A6P1CX93</accession>
<dbReference type="EMBL" id="JAAGVB010000069">
    <property type="protein sequence ID" value="NEW36303.1"/>
    <property type="molecule type" value="Genomic_DNA"/>
</dbReference>
<sequence length="141" mass="14941">MPSRDDATVDARDFQQGSYYYFQSPTGNIMCGFINEGELGTGCQLASTQVVPPELSDCDTSRDDRALAAQVLGGAARFMCVNQGLFVGASTDGSRKGGGNVLEYGETIIVRGTACTSMPTGVRCDQGGHGFMIAADQQYLF</sequence>
<evidence type="ECO:0000313" key="1">
    <source>
        <dbReference type="EMBL" id="NEW36303.1"/>
    </source>
</evidence>
<dbReference type="InterPro" id="IPR046576">
    <property type="entry name" value="DUF6636"/>
</dbReference>
<protein>
    <submittedName>
        <fullName evidence="1">Uncharacterized protein</fullName>
    </submittedName>
</protein>
<comment type="caution">
    <text evidence="1">The sequence shown here is derived from an EMBL/GenBank/DDBJ whole genome shotgun (WGS) entry which is preliminary data.</text>
</comment>